<keyword evidence="7" id="KW-0812">Transmembrane</keyword>
<evidence type="ECO:0000313" key="8">
    <source>
        <dbReference type="EMBL" id="PRQ22223.1"/>
    </source>
</evidence>
<dbReference type="GO" id="GO:0052793">
    <property type="term" value="F:pectin acetylesterase activity"/>
    <property type="evidence" value="ECO:0007669"/>
    <property type="project" value="TreeGrafter"/>
</dbReference>
<keyword evidence="9" id="KW-1185">Reference proteome</keyword>
<evidence type="ECO:0000256" key="6">
    <source>
        <dbReference type="RuleBase" id="RU363114"/>
    </source>
</evidence>
<evidence type="ECO:0000256" key="4">
    <source>
        <dbReference type="ARBA" id="ARBA00022512"/>
    </source>
</evidence>
<proteinExistence type="inferred from homology"/>
<keyword evidence="4 6" id="KW-0134">Cell wall</keyword>
<comment type="function">
    <text evidence="1 6">Hydrolyzes acetyl esters in homogalacturonan regions of pectin. In type I primary cell wall, galacturonic acid residues of pectin can be acetylated at the O-2 and O-3 positions. Decreasing the degree of acetylation of pectin gels in vitro alters their physical properties.</text>
</comment>
<dbReference type="GO" id="GO:0071555">
    <property type="term" value="P:cell wall organization"/>
    <property type="evidence" value="ECO:0007669"/>
    <property type="project" value="UniProtKB-KW"/>
</dbReference>
<keyword evidence="5 6" id="KW-0961">Cell wall biogenesis/degradation</keyword>
<comment type="subcellular location">
    <subcellularLocation>
        <location evidence="2 6">Secreted</location>
        <location evidence="2 6">Cell wall</location>
    </subcellularLocation>
</comment>
<evidence type="ECO:0000256" key="7">
    <source>
        <dbReference type="SAM" id="Phobius"/>
    </source>
</evidence>
<protein>
    <recommendedName>
        <fullName evidence="6">Pectin acetylesterase</fullName>
        <ecNumber evidence="6">3.1.1.-</ecNumber>
    </recommendedName>
</protein>
<dbReference type="GO" id="GO:0009505">
    <property type="term" value="C:plant-type cell wall"/>
    <property type="evidence" value="ECO:0007669"/>
    <property type="project" value="TreeGrafter"/>
</dbReference>
<evidence type="ECO:0000256" key="2">
    <source>
        <dbReference type="ARBA" id="ARBA00004191"/>
    </source>
</evidence>
<dbReference type="InterPro" id="IPR004963">
    <property type="entry name" value="PAE/NOTUM"/>
</dbReference>
<evidence type="ECO:0000313" key="9">
    <source>
        <dbReference type="Proteomes" id="UP000238479"/>
    </source>
</evidence>
<feature type="transmembrane region" description="Helical" evidence="7">
    <location>
        <begin position="51"/>
        <end position="69"/>
    </location>
</feature>
<organism evidence="8 9">
    <name type="scientific">Rosa chinensis</name>
    <name type="common">China rose</name>
    <dbReference type="NCBI Taxonomy" id="74649"/>
    <lineage>
        <taxon>Eukaryota</taxon>
        <taxon>Viridiplantae</taxon>
        <taxon>Streptophyta</taxon>
        <taxon>Embryophyta</taxon>
        <taxon>Tracheophyta</taxon>
        <taxon>Spermatophyta</taxon>
        <taxon>Magnoliopsida</taxon>
        <taxon>eudicotyledons</taxon>
        <taxon>Gunneridae</taxon>
        <taxon>Pentapetalae</taxon>
        <taxon>rosids</taxon>
        <taxon>fabids</taxon>
        <taxon>Rosales</taxon>
        <taxon>Rosaceae</taxon>
        <taxon>Rosoideae</taxon>
        <taxon>Rosoideae incertae sedis</taxon>
        <taxon>Rosa</taxon>
    </lineage>
</organism>
<dbReference type="Pfam" id="PF03283">
    <property type="entry name" value="PAE"/>
    <property type="match status" value="1"/>
</dbReference>
<keyword evidence="6" id="KW-0378">Hydrolase</keyword>
<comment type="similarity">
    <text evidence="3 6">Belongs to the pectinacetylesterase family.</text>
</comment>
<keyword evidence="7" id="KW-1133">Transmembrane helix</keyword>
<accession>A0A2P6PJW9</accession>
<evidence type="ECO:0000256" key="3">
    <source>
        <dbReference type="ARBA" id="ARBA00005784"/>
    </source>
</evidence>
<sequence>MFKEMQNANKALLSGCSAGVLASMLHCDVFWDLFPSSTTVKCSLMRKEFMAFINVEFLIEIGVFGGHTLRNL</sequence>
<keyword evidence="6" id="KW-0964">Secreted</keyword>
<evidence type="ECO:0000256" key="5">
    <source>
        <dbReference type="ARBA" id="ARBA00023316"/>
    </source>
</evidence>
<name>A0A2P6PJW9_ROSCH</name>
<reference evidence="8 9" key="1">
    <citation type="journal article" date="2018" name="Nat. Genet.">
        <title>The Rosa genome provides new insights in the design of modern roses.</title>
        <authorList>
            <person name="Bendahmane M."/>
        </authorList>
    </citation>
    <scope>NUCLEOTIDE SEQUENCE [LARGE SCALE GENOMIC DNA]</scope>
    <source>
        <strain evidence="9">cv. Old Blush</strain>
    </source>
</reference>
<dbReference type="AlphaFoldDB" id="A0A2P6PJW9"/>
<gene>
    <name evidence="8" type="ORF">RchiOBHm_Chr6g0247901</name>
</gene>
<dbReference type="PANTHER" id="PTHR21562">
    <property type="entry name" value="NOTUM-RELATED"/>
    <property type="match status" value="1"/>
</dbReference>
<keyword evidence="7" id="KW-0472">Membrane</keyword>
<dbReference type="STRING" id="74649.A0A2P6PJW9"/>
<dbReference type="PANTHER" id="PTHR21562:SF5">
    <property type="entry name" value="PECTIN ACETYLESTERASE 12"/>
    <property type="match status" value="1"/>
</dbReference>
<comment type="caution">
    <text evidence="8">The sequence shown here is derived from an EMBL/GenBank/DDBJ whole genome shotgun (WGS) entry which is preliminary data.</text>
</comment>
<dbReference type="EMBL" id="PDCK01000044">
    <property type="protein sequence ID" value="PRQ22223.1"/>
    <property type="molecule type" value="Genomic_DNA"/>
</dbReference>
<dbReference type="EC" id="3.1.1.-" evidence="6"/>
<evidence type="ECO:0000256" key="1">
    <source>
        <dbReference type="ARBA" id="ARBA00003534"/>
    </source>
</evidence>
<dbReference type="Gramene" id="PRQ22223">
    <property type="protein sequence ID" value="PRQ22223"/>
    <property type="gene ID" value="RchiOBHm_Chr6g0247901"/>
</dbReference>
<dbReference type="Proteomes" id="UP000238479">
    <property type="component" value="Chromosome 6"/>
</dbReference>